<dbReference type="Pfam" id="PF25840">
    <property type="entry name" value="Ulvan_lyase_N"/>
    <property type="match status" value="1"/>
</dbReference>
<dbReference type="PROSITE" id="PS51318">
    <property type="entry name" value="TAT"/>
    <property type="match status" value="1"/>
</dbReference>
<dbReference type="Gene3D" id="1.50.10.100">
    <property type="entry name" value="Chondroitin AC/alginate lyase"/>
    <property type="match status" value="1"/>
</dbReference>
<organism evidence="3 4">
    <name type="scientific">Acidisarcina polymorpha</name>
    <dbReference type="NCBI Taxonomy" id="2211140"/>
    <lineage>
        <taxon>Bacteria</taxon>
        <taxon>Pseudomonadati</taxon>
        <taxon>Acidobacteriota</taxon>
        <taxon>Terriglobia</taxon>
        <taxon>Terriglobales</taxon>
        <taxon>Acidobacteriaceae</taxon>
        <taxon>Acidisarcina</taxon>
    </lineage>
</organism>
<dbReference type="InterPro" id="IPR008929">
    <property type="entry name" value="Chondroitin_lyas"/>
</dbReference>
<dbReference type="SUPFAM" id="SSF48230">
    <property type="entry name" value="Chondroitin AC/alginate lyase"/>
    <property type="match status" value="1"/>
</dbReference>
<protein>
    <submittedName>
        <fullName evidence="3">Uncharacterized protein</fullName>
    </submittedName>
</protein>
<gene>
    <name evidence="3" type="ORF">ACPOL_0344</name>
</gene>
<reference evidence="3 4" key="1">
    <citation type="journal article" date="2018" name="Front. Microbiol.">
        <title>Hydrolytic Capabilities as a Key to Environmental Success: Chitinolytic and Cellulolytic Acidobacteria From Acidic Sub-arctic Soils and Boreal Peatlands.</title>
        <authorList>
            <person name="Belova S.E."/>
            <person name="Ravin N.V."/>
            <person name="Pankratov T.A."/>
            <person name="Rakitin A.L."/>
            <person name="Ivanova A.A."/>
            <person name="Beletsky A.V."/>
            <person name="Mardanov A.V."/>
            <person name="Sinninghe Damste J.S."/>
            <person name="Dedysh S.N."/>
        </authorList>
    </citation>
    <scope>NUCLEOTIDE SEQUENCE [LARGE SCALE GENOMIC DNA]</scope>
    <source>
        <strain evidence="3 4">SBC82</strain>
    </source>
</reference>
<keyword evidence="4" id="KW-1185">Reference proteome</keyword>
<sequence length="655" mass="71319">MSPRHPQGKLNRREMLRLSAAAVAALPTNRVFVPAIAHAAPASSPLPENQLYSGLLKTWCDGLIARQIVAMRDPAFYGGLLCPACALIHGRCGDAVYPLLKVAHTTGDEKYVRAAKLVYEWSEAQVSWPDGSWINDVTLGHWQGITVFHSIALAEALTHHGAVLDTATRSAWTQRLAAAIQFLDHFISIETGNVNYPATATLAFVLGGQVLGQSHYIDRGRKLAQRVMEQFTPEGFLFGEGHPLDGVSPKGCRPVDLGYNVEESLPALALYSLLAEDKHVEQQVIAALKTHMEFLLPDGSWDNSWGTRNYKWSWWGSRTSDGCQPGYLLMAGHDPRFREVARRNTELMAVCTEDSLLYGGPDYKAHGDLPCIHHTFPHAKALASALDRGVFPAVSERPALPRDEPYGIKSFPSIGTHLASVGAWRATVIDYDWEYQEHAQASSGGGHVTGGTLSSLYHMALGPILTASMTQYELIEISNQQQERAAPHMPLTPRIECISGDTYTNLNDYKATLSATRSSLGAVFEAHGRLMSNAHKSMEGDGMRYDVRWTIAESSVELAASATGQLPASASLQLIVPLIAGKGERVEQLSPQSVRISKSKGLLIVSIDAAHRFDPIPGERTFNLVPGFEAVPLIVAIQSGKEVRLRIEAGDAGNT</sequence>
<dbReference type="InterPro" id="IPR058907">
    <property type="entry name" value="P29_N"/>
</dbReference>
<evidence type="ECO:0000259" key="2">
    <source>
        <dbReference type="Pfam" id="PF25841"/>
    </source>
</evidence>
<evidence type="ECO:0000259" key="1">
    <source>
        <dbReference type="Pfam" id="PF25840"/>
    </source>
</evidence>
<dbReference type="InterPro" id="IPR006311">
    <property type="entry name" value="TAT_signal"/>
</dbReference>
<dbReference type="KEGG" id="abas:ACPOL_0344"/>
<proteinExistence type="predicted"/>
<dbReference type="Pfam" id="PF25841">
    <property type="entry name" value="Ulvan_lyase_C"/>
    <property type="match status" value="1"/>
</dbReference>
<evidence type="ECO:0000313" key="4">
    <source>
        <dbReference type="Proteomes" id="UP000253606"/>
    </source>
</evidence>
<evidence type="ECO:0000313" key="3">
    <source>
        <dbReference type="EMBL" id="AXC09725.1"/>
    </source>
</evidence>
<dbReference type="AlphaFoldDB" id="A0A2Z5FTG3"/>
<name>A0A2Z5FTG3_9BACT</name>
<dbReference type="InterPro" id="IPR058908">
    <property type="entry name" value="P29_C"/>
</dbReference>
<feature type="domain" description="Broad-specificity ulvan lyase N-terminal" evidence="1">
    <location>
        <begin position="56"/>
        <end position="402"/>
    </location>
</feature>
<feature type="domain" description="Broad-specificity ulvan lyase C-terminal" evidence="2">
    <location>
        <begin position="408"/>
        <end position="648"/>
    </location>
</feature>
<dbReference type="Proteomes" id="UP000253606">
    <property type="component" value="Chromosome"/>
</dbReference>
<accession>A0A2Z5FTG3</accession>
<dbReference type="EMBL" id="CP030840">
    <property type="protein sequence ID" value="AXC09725.1"/>
    <property type="molecule type" value="Genomic_DNA"/>
</dbReference>